<gene>
    <name evidence="1" type="ORF">EZ444_24110</name>
</gene>
<dbReference type="EMBL" id="SJSM01000028">
    <property type="protein sequence ID" value="TCC86275.1"/>
    <property type="molecule type" value="Genomic_DNA"/>
</dbReference>
<reference evidence="1 2" key="1">
    <citation type="submission" date="2019-02" db="EMBL/GenBank/DDBJ databases">
        <title>Pedobacter sp. RP-3-8 sp. nov., isolated from Arctic soil.</title>
        <authorList>
            <person name="Dahal R.H."/>
        </authorList>
    </citation>
    <scope>NUCLEOTIDE SEQUENCE [LARGE SCALE GENOMIC DNA]</scope>
    <source>
        <strain evidence="1 2">RP-3-8</strain>
    </source>
</reference>
<name>A0A4R0MIB6_9SPHI</name>
<dbReference type="RefSeq" id="WP_131612185.1">
    <property type="nucleotide sequence ID" value="NZ_SJSM01000028.1"/>
</dbReference>
<sequence length="403" mass="43049">MKGLRGIISIIICLVGSIGSQCIYAAETKVAPYTRPGSLVGREIDEQDPGVSKISKTFAVNASDKVILDNQYGTLNVRTWNKNEVRLDVIVYGSPELDARKLSEFVTVNAIKNEGVVILDTKLSGSKRLNGKKIRVEFMVYMPETNNLKLLHQYGNVSIGDFTGSVVAGVQYGNFSAGDLKNSNNDLSISYGSTAIKSINKAKISQEYGNGLTIGSVGTLSLNSSYAAVKINTILEKANISLEYGAGLVIGTVGQLTLDAAYANVRIGTIKNYAKISHQYSDLNIGVANGVNLNAQYSNVKLGRLNGDAKLSIQYNSLNIEDVNVDCQSLIVDCAYVKTNIKFNSNYNGSLDASTSNSSLNYGAGISVKVEGDKQNRRYTGKIGAGGNAKVNLVSSYGSAVVN</sequence>
<keyword evidence="2" id="KW-1185">Reference proteome</keyword>
<proteinExistence type="predicted"/>
<dbReference type="AlphaFoldDB" id="A0A4R0MIB6"/>
<organism evidence="1 2">
    <name type="scientific">Pedobacter hiemivivus</name>
    <dbReference type="NCBI Taxonomy" id="2530454"/>
    <lineage>
        <taxon>Bacteria</taxon>
        <taxon>Pseudomonadati</taxon>
        <taxon>Bacteroidota</taxon>
        <taxon>Sphingobacteriia</taxon>
        <taxon>Sphingobacteriales</taxon>
        <taxon>Sphingobacteriaceae</taxon>
        <taxon>Pedobacter</taxon>
    </lineage>
</organism>
<dbReference type="Proteomes" id="UP000291117">
    <property type="component" value="Unassembled WGS sequence"/>
</dbReference>
<evidence type="ECO:0000313" key="1">
    <source>
        <dbReference type="EMBL" id="TCC86275.1"/>
    </source>
</evidence>
<comment type="caution">
    <text evidence="1">The sequence shown here is derived from an EMBL/GenBank/DDBJ whole genome shotgun (WGS) entry which is preliminary data.</text>
</comment>
<evidence type="ECO:0008006" key="3">
    <source>
        <dbReference type="Google" id="ProtNLM"/>
    </source>
</evidence>
<dbReference type="OrthoDB" id="1117657at2"/>
<evidence type="ECO:0000313" key="2">
    <source>
        <dbReference type="Proteomes" id="UP000291117"/>
    </source>
</evidence>
<accession>A0A4R0MIB6</accession>
<protein>
    <recommendedName>
        <fullName evidence="3">Adhesin domain-containing protein</fullName>
    </recommendedName>
</protein>